<dbReference type="InterPro" id="IPR036388">
    <property type="entry name" value="WH-like_DNA-bd_sf"/>
</dbReference>
<reference evidence="6 7" key="1">
    <citation type="submission" date="2021-03" db="EMBL/GenBank/DDBJ databases">
        <title>Sequencing the genomes of 1000 actinobacteria strains.</title>
        <authorList>
            <person name="Klenk H.-P."/>
        </authorList>
    </citation>
    <scope>NUCLEOTIDE SEQUENCE [LARGE SCALE GENOMIC DNA]</scope>
    <source>
        <strain evidence="6 7">DSM 45256</strain>
    </source>
</reference>
<dbReference type="InterPro" id="IPR008920">
    <property type="entry name" value="TF_FadR/GntR_C"/>
</dbReference>
<dbReference type="PANTHER" id="PTHR43537">
    <property type="entry name" value="TRANSCRIPTIONAL REGULATOR, GNTR FAMILY"/>
    <property type="match status" value="1"/>
</dbReference>
<evidence type="ECO:0000313" key="6">
    <source>
        <dbReference type="EMBL" id="MBP2368964.1"/>
    </source>
</evidence>
<keyword evidence="2 6" id="KW-0238">DNA-binding</keyword>
<dbReference type="SMART" id="SM00345">
    <property type="entry name" value="HTH_GNTR"/>
    <property type="match status" value="1"/>
</dbReference>
<evidence type="ECO:0000256" key="1">
    <source>
        <dbReference type="ARBA" id="ARBA00023015"/>
    </source>
</evidence>
<feature type="compositionally biased region" description="Basic residues" evidence="4">
    <location>
        <begin position="254"/>
        <end position="263"/>
    </location>
</feature>
<evidence type="ECO:0000259" key="5">
    <source>
        <dbReference type="PROSITE" id="PS50949"/>
    </source>
</evidence>
<dbReference type="Proteomes" id="UP001519295">
    <property type="component" value="Unassembled WGS sequence"/>
</dbReference>
<dbReference type="SMART" id="SM00895">
    <property type="entry name" value="FCD"/>
    <property type="match status" value="1"/>
</dbReference>
<accession>A0ABS4VZT2</accession>
<dbReference type="InterPro" id="IPR036390">
    <property type="entry name" value="WH_DNA-bd_sf"/>
</dbReference>
<feature type="domain" description="HTH gntR-type" evidence="5">
    <location>
        <begin position="8"/>
        <end position="78"/>
    </location>
</feature>
<keyword evidence="3" id="KW-0804">Transcription</keyword>
<keyword evidence="7" id="KW-1185">Reference proteome</keyword>
<dbReference type="SUPFAM" id="SSF46785">
    <property type="entry name" value="Winged helix' DNA-binding domain"/>
    <property type="match status" value="1"/>
</dbReference>
<evidence type="ECO:0000256" key="3">
    <source>
        <dbReference type="ARBA" id="ARBA00023163"/>
    </source>
</evidence>
<dbReference type="RefSeq" id="WP_210030707.1">
    <property type="nucleotide sequence ID" value="NZ_JAGINU010000001.1"/>
</dbReference>
<dbReference type="GO" id="GO:0003677">
    <property type="term" value="F:DNA binding"/>
    <property type="evidence" value="ECO:0007669"/>
    <property type="project" value="UniProtKB-KW"/>
</dbReference>
<dbReference type="Pfam" id="PF00392">
    <property type="entry name" value="GntR"/>
    <property type="match status" value="1"/>
</dbReference>
<organism evidence="6 7">
    <name type="scientific">Pseudonocardia parietis</name>
    <dbReference type="NCBI Taxonomy" id="570936"/>
    <lineage>
        <taxon>Bacteria</taxon>
        <taxon>Bacillati</taxon>
        <taxon>Actinomycetota</taxon>
        <taxon>Actinomycetes</taxon>
        <taxon>Pseudonocardiales</taxon>
        <taxon>Pseudonocardiaceae</taxon>
        <taxon>Pseudonocardia</taxon>
    </lineage>
</organism>
<dbReference type="PRINTS" id="PR00035">
    <property type="entry name" value="HTHGNTR"/>
</dbReference>
<gene>
    <name evidence="6" type="ORF">JOF36_004660</name>
</gene>
<keyword evidence="1" id="KW-0805">Transcription regulation</keyword>
<feature type="region of interest" description="Disordered" evidence="4">
    <location>
        <begin position="228"/>
        <end position="263"/>
    </location>
</feature>
<dbReference type="Gene3D" id="1.10.10.10">
    <property type="entry name" value="Winged helix-like DNA-binding domain superfamily/Winged helix DNA-binding domain"/>
    <property type="match status" value="1"/>
</dbReference>
<evidence type="ECO:0000256" key="4">
    <source>
        <dbReference type="SAM" id="MobiDB-lite"/>
    </source>
</evidence>
<dbReference type="InterPro" id="IPR000524">
    <property type="entry name" value="Tscrpt_reg_HTH_GntR"/>
</dbReference>
<dbReference type="SUPFAM" id="SSF48008">
    <property type="entry name" value="GntR ligand-binding domain-like"/>
    <property type="match status" value="1"/>
</dbReference>
<dbReference type="Gene3D" id="1.20.120.530">
    <property type="entry name" value="GntR ligand-binding domain-like"/>
    <property type="match status" value="1"/>
</dbReference>
<evidence type="ECO:0000313" key="7">
    <source>
        <dbReference type="Proteomes" id="UP001519295"/>
    </source>
</evidence>
<dbReference type="EMBL" id="JAGINU010000001">
    <property type="protein sequence ID" value="MBP2368964.1"/>
    <property type="molecule type" value="Genomic_DNA"/>
</dbReference>
<protein>
    <submittedName>
        <fullName evidence="6">DNA-binding FadR family transcriptional regulator</fullName>
    </submittedName>
</protein>
<dbReference type="InterPro" id="IPR011711">
    <property type="entry name" value="GntR_C"/>
</dbReference>
<dbReference type="PANTHER" id="PTHR43537:SF5">
    <property type="entry name" value="UXU OPERON TRANSCRIPTIONAL REGULATOR"/>
    <property type="match status" value="1"/>
</dbReference>
<comment type="caution">
    <text evidence="6">The sequence shown here is derived from an EMBL/GenBank/DDBJ whole genome shotgun (WGS) entry which is preliminary data.</text>
</comment>
<proteinExistence type="predicted"/>
<dbReference type="Pfam" id="PF07729">
    <property type="entry name" value="FCD"/>
    <property type="match status" value="1"/>
</dbReference>
<name>A0ABS4VZT2_9PSEU</name>
<evidence type="ECO:0000256" key="2">
    <source>
        <dbReference type="ARBA" id="ARBA00023125"/>
    </source>
</evidence>
<dbReference type="CDD" id="cd07377">
    <property type="entry name" value="WHTH_GntR"/>
    <property type="match status" value="1"/>
</dbReference>
<dbReference type="PROSITE" id="PS50949">
    <property type="entry name" value="HTH_GNTR"/>
    <property type="match status" value="1"/>
</dbReference>
<sequence length="263" mass="29116">MARPVTSTKLTQAVADHLRTLIHRGEVGPAERLPPERELAEQLGVARISLREAIKQLRDEGYVEVKRGATGGTYVTELSRPAAAWRARMRTQDGEIDDILDFRIALETEAAVLAARRHDRNDLIALQKAIDALRDTDGRATFRQADSQFHLALARAARSDRLAEAIEASRGDLFSPHDLLPYAEPVEETLRDHQQILDTVTARDGDSAARIMREHLDRTRAQLRRIVFGDEDDSTEPPSREPAAQPPAGTPARGRGKGTRSAS</sequence>